<accession>A0AAD7MD62</accession>
<organism evidence="2 3">
    <name type="scientific">Mycena metata</name>
    <dbReference type="NCBI Taxonomy" id="1033252"/>
    <lineage>
        <taxon>Eukaryota</taxon>
        <taxon>Fungi</taxon>
        <taxon>Dikarya</taxon>
        <taxon>Basidiomycota</taxon>
        <taxon>Agaricomycotina</taxon>
        <taxon>Agaricomycetes</taxon>
        <taxon>Agaricomycetidae</taxon>
        <taxon>Agaricales</taxon>
        <taxon>Marasmiineae</taxon>
        <taxon>Mycenaceae</taxon>
        <taxon>Mycena</taxon>
    </lineage>
</organism>
<keyword evidence="3" id="KW-1185">Reference proteome</keyword>
<dbReference type="AlphaFoldDB" id="A0AAD7MD62"/>
<reference evidence="2" key="1">
    <citation type="submission" date="2023-03" db="EMBL/GenBank/DDBJ databases">
        <title>Massive genome expansion in bonnet fungi (Mycena s.s.) driven by repeated elements and novel gene families across ecological guilds.</title>
        <authorList>
            <consortium name="Lawrence Berkeley National Laboratory"/>
            <person name="Harder C.B."/>
            <person name="Miyauchi S."/>
            <person name="Viragh M."/>
            <person name="Kuo A."/>
            <person name="Thoen E."/>
            <person name="Andreopoulos B."/>
            <person name="Lu D."/>
            <person name="Skrede I."/>
            <person name="Drula E."/>
            <person name="Henrissat B."/>
            <person name="Morin E."/>
            <person name="Kohler A."/>
            <person name="Barry K."/>
            <person name="LaButti K."/>
            <person name="Morin E."/>
            <person name="Salamov A."/>
            <person name="Lipzen A."/>
            <person name="Mereny Z."/>
            <person name="Hegedus B."/>
            <person name="Baldrian P."/>
            <person name="Stursova M."/>
            <person name="Weitz H."/>
            <person name="Taylor A."/>
            <person name="Grigoriev I.V."/>
            <person name="Nagy L.G."/>
            <person name="Martin F."/>
            <person name="Kauserud H."/>
        </authorList>
    </citation>
    <scope>NUCLEOTIDE SEQUENCE</scope>
    <source>
        <strain evidence="2">CBHHK182m</strain>
    </source>
</reference>
<dbReference type="EMBL" id="JARKIB010000392">
    <property type="protein sequence ID" value="KAJ7711573.1"/>
    <property type="molecule type" value="Genomic_DNA"/>
</dbReference>
<feature type="domain" description="CxC2-like cysteine cluster KDZ transposase-associated" evidence="1">
    <location>
        <begin position="85"/>
        <end position="152"/>
    </location>
</feature>
<feature type="non-terminal residue" evidence="2">
    <location>
        <position position="1"/>
    </location>
</feature>
<protein>
    <recommendedName>
        <fullName evidence="1">CxC2-like cysteine cluster KDZ transposase-associated domain-containing protein</fullName>
    </recommendedName>
</protein>
<evidence type="ECO:0000313" key="2">
    <source>
        <dbReference type="EMBL" id="KAJ7711573.1"/>
    </source>
</evidence>
<name>A0AAD7MD62_9AGAR</name>
<feature type="non-terminal residue" evidence="2">
    <location>
        <position position="152"/>
    </location>
</feature>
<sequence length="152" mass="17407">PLAQWVPLRDEYLQEFIRLEGRGSAAVDFCPACPKNKHAANPTYRCRDCFFCDLVCESCCLLKHRDRPLDRIERWTGTFFERVTLKDMGLHVQLGHSGYATCRAPFPGYQDFTVVDSNGLHPVAVDFCGCSNRFAAGEHRQQLIRMSWYPST</sequence>
<evidence type="ECO:0000259" key="1">
    <source>
        <dbReference type="Pfam" id="PF18803"/>
    </source>
</evidence>
<dbReference type="Pfam" id="PF18803">
    <property type="entry name" value="CxC2"/>
    <property type="match status" value="1"/>
</dbReference>
<dbReference type="InterPro" id="IPR041457">
    <property type="entry name" value="CxC2_KDZ-assoc"/>
</dbReference>
<proteinExistence type="predicted"/>
<evidence type="ECO:0000313" key="3">
    <source>
        <dbReference type="Proteomes" id="UP001215598"/>
    </source>
</evidence>
<dbReference type="Proteomes" id="UP001215598">
    <property type="component" value="Unassembled WGS sequence"/>
</dbReference>
<comment type="caution">
    <text evidence="2">The sequence shown here is derived from an EMBL/GenBank/DDBJ whole genome shotgun (WGS) entry which is preliminary data.</text>
</comment>
<gene>
    <name evidence="2" type="ORF">B0H16DRAFT_1216619</name>
</gene>